<dbReference type="EMBL" id="ARYL01000022">
    <property type="protein sequence ID" value="KDA01746.1"/>
    <property type="molecule type" value="Genomic_DNA"/>
</dbReference>
<dbReference type="AlphaFoldDB" id="A0A059G4K1"/>
<evidence type="ECO:0000259" key="1">
    <source>
        <dbReference type="Pfam" id="PF13577"/>
    </source>
</evidence>
<reference evidence="2 3" key="1">
    <citation type="journal article" date="2014" name="Antonie Van Leeuwenhoek">
        <title>Hyphomonas beringensis sp. nov. and Hyphomonas chukchiensis sp. nov., isolated from surface seawater of the Bering Sea and Chukchi Sea.</title>
        <authorList>
            <person name="Li C."/>
            <person name="Lai Q."/>
            <person name="Li G."/>
            <person name="Dong C."/>
            <person name="Wang J."/>
            <person name="Liao Y."/>
            <person name="Shao Z."/>
        </authorList>
    </citation>
    <scope>NUCLEOTIDE SEQUENCE [LARGE SCALE GENOMIC DNA]</scope>
    <source>
        <strain evidence="2 3">SCH89</strain>
    </source>
</reference>
<protein>
    <recommendedName>
        <fullName evidence="1">SnoaL-like domain-containing protein</fullName>
    </recommendedName>
</protein>
<evidence type="ECO:0000313" key="2">
    <source>
        <dbReference type="EMBL" id="KDA01746.1"/>
    </source>
</evidence>
<dbReference type="PATRIC" id="fig|1280953.3.peg.2803"/>
<dbReference type="InterPro" id="IPR032710">
    <property type="entry name" value="NTF2-like_dom_sf"/>
</dbReference>
<sequence>MPHSEQAERAAITQLMARYTINGDRGDVKGLAACFAHDGVLEFPGARAEGPDNIVKALTSGTRDPALSLVRHHLTSSLVELGGSSGATGRTYFQVFSNIGLDHAGVYVDRFVRLPGGWYFHHRQVRIDWQSPDSLFRKFETRH</sequence>
<organism evidence="2 3">
    <name type="scientific">Hyphomonas oceanitis SCH89</name>
    <dbReference type="NCBI Taxonomy" id="1280953"/>
    <lineage>
        <taxon>Bacteria</taxon>
        <taxon>Pseudomonadati</taxon>
        <taxon>Pseudomonadota</taxon>
        <taxon>Alphaproteobacteria</taxon>
        <taxon>Hyphomonadales</taxon>
        <taxon>Hyphomonadaceae</taxon>
        <taxon>Hyphomonas</taxon>
    </lineage>
</organism>
<keyword evidence="3" id="KW-1185">Reference proteome</keyword>
<accession>A0A059G4K1</accession>
<feature type="domain" description="SnoaL-like" evidence="1">
    <location>
        <begin position="7"/>
        <end position="123"/>
    </location>
</feature>
<dbReference type="eggNOG" id="COG3631">
    <property type="taxonomic scope" value="Bacteria"/>
</dbReference>
<dbReference type="Proteomes" id="UP000024942">
    <property type="component" value="Unassembled WGS sequence"/>
</dbReference>
<dbReference type="SUPFAM" id="SSF54427">
    <property type="entry name" value="NTF2-like"/>
    <property type="match status" value="1"/>
</dbReference>
<dbReference type="Gene3D" id="3.10.450.50">
    <property type="match status" value="1"/>
</dbReference>
<dbReference type="Pfam" id="PF13577">
    <property type="entry name" value="SnoaL_4"/>
    <property type="match status" value="1"/>
</dbReference>
<dbReference type="STRING" id="1280953.HOC_13948"/>
<dbReference type="CDD" id="cd00531">
    <property type="entry name" value="NTF2_like"/>
    <property type="match status" value="1"/>
</dbReference>
<name>A0A059G4K1_9PROT</name>
<dbReference type="InterPro" id="IPR037401">
    <property type="entry name" value="SnoaL-like"/>
</dbReference>
<comment type="caution">
    <text evidence="2">The sequence shown here is derived from an EMBL/GenBank/DDBJ whole genome shotgun (WGS) entry which is preliminary data.</text>
</comment>
<gene>
    <name evidence="2" type="ORF">HOC_13948</name>
</gene>
<evidence type="ECO:0000313" key="3">
    <source>
        <dbReference type="Proteomes" id="UP000024942"/>
    </source>
</evidence>
<proteinExistence type="predicted"/>